<dbReference type="SFLD" id="SFLDS00019">
    <property type="entry name" value="Glutathione_Transferase_(cytos"/>
    <property type="match status" value="1"/>
</dbReference>
<evidence type="ECO:0000256" key="2">
    <source>
        <dbReference type="ARBA" id="ARBA00022679"/>
    </source>
</evidence>
<dbReference type="InterPro" id="IPR045074">
    <property type="entry name" value="GST_C_Tau"/>
</dbReference>
<dbReference type="InterPro" id="IPR045073">
    <property type="entry name" value="Omega/Tau-like"/>
</dbReference>
<evidence type="ECO:0000313" key="8">
    <source>
        <dbReference type="Proteomes" id="UP000652761"/>
    </source>
</evidence>
<dbReference type="FunFam" id="1.20.1050.10:FF:000016">
    <property type="entry name" value="Glutathione S-transferase U9"/>
    <property type="match status" value="1"/>
</dbReference>
<dbReference type="Gene3D" id="1.20.1050.10">
    <property type="match status" value="1"/>
</dbReference>
<dbReference type="Pfam" id="PF02798">
    <property type="entry name" value="GST_N"/>
    <property type="match status" value="1"/>
</dbReference>
<dbReference type="SMR" id="A0A843VQP5"/>
<feature type="domain" description="GST C-terminal" evidence="6">
    <location>
        <begin position="92"/>
        <end position="224"/>
    </location>
</feature>
<comment type="caution">
    <text evidence="7">The sequence shown here is derived from an EMBL/GenBank/DDBJ whole genome shotgun (WGS) entry which is preliminary data.</text>
</comment>
<dbReference type="EC" id="2.5.1.18" evidence="1"/>
<dbReference type="Pfam" id="PF00043">
    <property type="entry name" value="GST_C"/>
    <property type="match status" value="1"/>
</dbReference>
<dbReference type="InterPro" id="IPR040079">
    <property type="entry name" value="Glutathione_S-Trfase"/>
</dbReference>
<dbReference type="InterPro" id="IPR004045">
    <property type="entry name" value="Glutathione_S-Trfase_N"/>
</dbReference>
<dbReference type="OrthoDB" id="4951845at2759"/>
<dbReference type="GO" id="GO:0006749">
    <property type="term" value="P:glutathione metabolic process"/>
    <property type="evidence" value="ECO:0007669"/>
    <property type="project" value="InterPro"/>
</dbReference>
<keyword evidence="8" id="KW-1185">Reference proteome</keyword>
<proteinExistence type="inferred from homology"/>
<dbReference type="GO" id="GO:0004364">
    <property type="term" value="F:glutathione transferase activity"/>
    <property type="evidence" value="ECO:0007669"/>
    <property type="project" value="UniProtKB-EC"/>
</dbReference>
<comment type="catalytic activity">
    <reaction evidence="3">
        <text>RX + glutathione = an S-substituted glutathione + a halide anion + H(+)</text>
        <dbReference type="Rhea" id="RHEA:16437"/>
        <dbReference type="ChEBI" id="CHEBI:15378"/>
        <dbReference type="ChEBI" id="CHEBI:16042"/>
        <dbReference type="ChEBI" id="CHEBI:17792"/>
        <dbReference type="ChEBI" id="CHEBI:57925"/>
        <dbReference type="ChEBI" id="CHEBI:90779"/>
        <dbReference type="EC" id="2.5.1.18"/>
    </reaction>
</comment>
<dbReference type="CDD" id="cd03185">
    <property type="entry name" value="GST_C_Tau"/>
    <property type="match status" value="1"/>
</dbReference>
<dbReference type="PANTHER" id="PTHR11260">
    <property type="entry name" value="GLUTATHIONE S-TRANSFERASE, GST, SUPERFAMILY, GST DOMAIN CONTAINING"/>
    <property type="match status" value="1"/>
</dbReference>
<evidence type="ECO:0000256" key="1">
    <source>
        <dbReference type="ARBA" id="ARBA00012452"/>
    </source>
</evidence>
<dbReference type="GO" id="GO:0009407">
    <property type="term" value="P:toxin catabolic process"/>
    <property type="evidence" value="ECO:0007669"/>
    <property type="project" value="UniProtKB-ARBA"/>
</dbReference>
<dbReference type="GO" id="GO:0005737">
    <property type="term" value="C:cytoplasm"/>
    <property type="evidence" value="ECO:0007669"/>
    <property type="project" value="TreeGrafter"/>
</dbReference>
<dbReference type="CDD" id="cd03058">
    <property type="entry name" value="GST_N_Tau"/>
    <property type="match status" value="1"/>
</dbReference>
<evidence type="ECO:0000259" key="5">
    <source>
        <dbReference type="PROSITE" id="PS50404"/>
    </source>
</evidence>
<evidence type="ECO:0000256" key="3">
    <source>
        <dbReference type="ARBA" id="ARBA00047960"/>
    </source>
</evidence>
<dbReference type="Gene3D" id="3.40.30.10">
    <property type="entry name" value="Glutaredoxin"/>
    <property type="match status" value="1"/>
</dbReference>
<sequence length="239" mass="27126">MEGAPDAGLRLLGMWASPFVQRVQLALKLKGLGYEYVEEDLSNKSPTLLLLNPVHQKVPVLLHGDRPIAESLVILEYIDETWTERYPLMPSDPLERAAVRFWCHFSVDKLGLSFLEVLKSTGDEQRAAIREALGNLKLLEDELREGLFRGRRFFGGEKMGFLDVVIGCGYHWLPELDEMTGADPVELDEGFPCLAKWVRDFRAQPEVKEVIPDHHKLVGYMKVMRERILNQGSASAPRV</sequence>
<dbReference type="PROSITE" id="PS50404">
    <property type="entry name" value="GST_NTER"/>
    <property type="match status" value="1"/>
</dbReference>
<dbReference type="EMBL" id="NMUH01001936">
    <property type="protein sequence ID" value="MQL96607.1"/>
    <property type="molecule type" value="Genomic_DNA"/>
</dbReference>
<dbReference type="AlphaFoldDB" id="A0A843VQP5"/>
<dbReference type="InterPro" id="IPR036282">
    <property type="entry name" value="Glutathione-S-Trfase_C_sf"/>
</dbReference>
<dbReference type="SUPFAM" id="SSF52833">
    <property type="entry name" value="Thioredoxin-like"/>
    <property type="match status" value="1"/>
</dbReference>
<accession>A0A843VQP5</accession>
<dbReference type="Proteomes" id="UP000652761">
    <property type="component" value="Unassembled WGS sequence"/>
</dbReference>
<gene>
    <name evidence="7" type="ORF">Taro_029287</name>
</gene>
<dbReference type="FunFam" id="3.40.30.10:FF:000014">
    <property type="entry name" value="Tau class glutathione S-transferase"/>
    <property type="match status" value="1"/>
</dbReference>
<dbReference type="PANTHER" id="PTHR11260:SF683">
    <property type="entry name" value="GLUTATHIONE TRANSFERASE"/>
    <property type="match status" value="1"/>
</dbReference>
<evidence type="ECO:0000313" key="7">
    <source>
        <dbReference type="EMBL" id="MQL96607.1"/>
    </source>
</evidence>
<name>A0A843VQP5_COLES</name>
<protein>
    <recommendedName>
        <fullName evidence="1">glutathione transferase</fullName>
        <ecNumber evidence="1">2.5.1.18</ecNumber>
    </recommendedName>
</protein>
<dbReference type="InterPro" id="IPR036249">
    <property type="entry name" value="Thioredoxin-like_sf"/>
</dbReference>
<dbReference type="InterPro" id="IPR004046">
    <property type="entry name" value="GST_C"/>
</dbReference>
<comment type="similarity">
    <text evidence="4">Belongs to the GST superfamily.</text>
</comment>
<organism evidence="7 8">
    <name type="scientific">Colocasia esculenta</name>
    <name type="common">Wild taro</name>
    <name type="synonym">Arum esculentum</name>
    <dbReference type="NCBI Taxonomy" id="4460"/>
    <lineage>
        <taxon>Eukaryota</taxon>
        <taxon>Viridiplantae</taxon>
        <taxon>Streptophyta</taxon>
        <taxon>Embryophyta</taxon>
        <taxon>Tracheophyta</taxon>
        <taxon>Spermatophyta</taxon>
        <taxon>Magnoliopsida</taxon>
        <taxon>Liliopsida</taxon>
        <taxon>Araceae</taxon>
        <taxon>Aroideae</taxon>
        <taxon>Colocasieae</taxon>
        <taxon>Colocasia</taxon>
    </lineage>
</organism>
<dbReference type="PROSITE" id="PS50405">
    <property type="entry name" value="GST_CTER"/>
    <property type="match status" value="1"/>
</dbReference>
<reference evidence="7" key="1">
    <citation type="submission" date="2017-07" db="EMBL/GenBank/DDBJ databases">
        <title>Taro Niue Genome Assembly and Annotation.</title>
        <authorList>
            <person name="Atibalentja N."/>
            <person name="Keating K."/>
            <person name="Fields C.J."/>
        </authorList>
    </citation>
    <scope>NUCLEOTIDE SEQUENCE</scope>
    <source>
        <strain evidence="7">Niue_2</strain>
        <tissue evidence="7">Leaf</tissue>
    </source>
</reference>
<dbReference type="SFLD" id="SFLDG01152">
    <property type="entry name" value="Main.3:_Omega-_and_Tau-like"/>
    <property type="match status" value="1"/>
</dbReference>
<evidence type="ECO:0000259" key="6">
    <source>
        <dbReference type="PROSITE" id="PS50405"/>
    </source>
</evidence>
<keyword evidence="2" id="KW-0808">Transferase</keyword>
<evidence type="ECO:0000256" key="4">
    <source>
        <dbReference type="RuleBase" id="RU003494"/>
    </source>
</evidence>
<feature type="domain" description="GST N-terminal" evidence="5">
    <location>
        <begin position="7"/>
        <end position="86"/>
    </location>
</feature>
<dbReference type="SUPFAM" id="SSF47616">
    <property type="entry name" value="GST C-terminal domain-like"/>
    <property type="match status" value="1"/>
</dbReference>
<dbReference type="InterPro" id="IPR010987">
    <property type="entry name" value="Glutathione-S-Trfase_C-like"/>
</dbReference>
<dbReference type="SFLD" id="SFLDG00358">
    <property type="entry name" value="Main_(cytGST)"/>
    <property type="match status" value="1"/>
</dbReference>